<name>A0A1B4PXL7_BURCE</name>
<dbReference type="Gene3D" id="3.40.50.300">
    <property type="entry name" value="P-loop containing nucleotide triphosphate hydrolases"/>
    <property type="match status" value="1"/>
</dbReference>
<dbReference type="Proteomes" id="UP000094776">
    <property type="component" value="Chromosome 2"/>
</dbReference>
<feature type="region of interest" description="Disordered" evidence="1">
    <location>
        <begin position="1818"/>
        <end position="1848"/>
    </location>
</feature>
<dbReference type="SUPFAM" id="SSF50494">
    <property type="entry name" value="Trypsin-like serine proteases"/>
    <property type="match status" value="1"/>
</dbReference>
<protein>
    <recommendedName>
        <fullName evidence="4">Serine protease</fullName>
    </recommendedName>
</protein>
<evidence type="ECO:0000256" key="1">
    <source>
        <dbReference type="SAM" id="MobiDB-lite"/>
    </source>
</evidence>
<sequence length="1943" mass="214374">MTEDEIKQATCLVAGKNESGTGWLIKADLVLTAYHCVETAIRDGAQVTVRFGIGSSAIELTVAVGKHDEDLDICLLHLSTPLSVEPIPINVDGLRPGEKWFAFGYPAAKLLLGHVVRGEIQQVLPERVHGVDLDLSIEPGTHLSDYHGFSGAPFMVGAACKGLLRLNVDSAIGGLSFSILKPFFLANGLLPDEPTDNDDPVTIGTRPAFNTLFESAISTKRGGYVFIEGSHGIGKSTYCQQFSPELPELDKLGVYQFTERVRGSTPAHQAQPEVFFDWANSLLSERATGKPARLMELSYSQLIQSTNEVLQSLANRCAKVGKVGVLFIDGINEAAAAGEETLKRFINLLPQEVPDGLVVAITGVGLDSIASSLGTLLQSAERLTLPTLDRDIQYGVCLGFLDKEKSTTEIIGALCDRAMGHPLYLRYLADLVNSGATQGDIAELPVFSGSIQDYYETIWAKLVQNADVVNLLGILARLRWGIPTSNLTSMLTAAESGVFPSTLLRVRHLLANPENTEIYHPSFSEFVVHKTASIDEWVHERLAGFCSSRASGDYGILNKLYHGLRGGPESLLLAIPNCQQAWVDDSVLLGAEPDVLLADIDEALSAATSVGSAIDIIRLLLLSQRLTFRYNTLFVQSAELVALALISIGKTDDALRHVVRNGRLVVSADEAFAVANALTQKGSSEQALKVLELVQREINKVFEKMGSENGVGIQEFLSAVNHRLHAFSLAHAAGDAPSFTRFLRAITEGFLFRPNGNFSREEGSGILRQLTGEITGAQLCLQGGYRPFLSLGVPVDVDLRHQLLLFLQSLAHAEMYSEHYGIVLEREMVDLLLADIERAIDAPLLPEDRQLFFIDALIEAGARPGIVETYSVGVDMGDETLPFYEKNRAEPDEAIFESAMLRLRASSFRQDGYATPSVHMPTKNDWEKTLEAIARAVAWCDGKGRRAMAIKDQPGLDAVWSFLADALLPCFAFNLESRIHWESSYFIPETVVPQLYRRVAKLVLDCFPTKAAVLLDAIEGNFAVQLGIYNEGFRQGLHEVLRLFIERRPEGLVADKVFSLVLRYRDYVSANVENRFELVPELLRIVPLFAMLDAHEEALRTYKSMLSFSMGPSWYKEDQLSMMTSTLEALPATTPVDASSLAQIAGLLERATGEMTFQRFIRADKGNFIGQLCHRSFFSDAVRYFQHQTCGTLSELFAQATSGNLDRVSTLVGMRFPGAALEEQAALLPLLRHSREQASWQLRWALLEVYQHGDERHLTDWGQEYAAIISQLVDCPDDLERAKDRVRSIANSLNNERAWLLLRSFVLSLPSNLQPDFVRLRDDVMSNLDASQIERLTSSFGLSYEQDEADKIPTPESDTNAPTDDVAEADAEDDRFFMPGTFGKRSTVRDARAQIDSARTLINRRNFSAATQECIRALQTLQAGGWSVWSNNHSGSDADRLIDAQVQNADELARLYGPLALEERHTQRWAVSSHLISLVGKKIDAAQQTALLAVAVDHVRQIVGDASAAPFAYIGSSAAGGASEALLELLLWTLDHPAWERRDSGAAMVLWVARTDGDWLSKLARLAVSMDRRNRADIASATLDILSREDPVGLWLRIEPYIELAHVIEECRHISRFTTFMRIVERASKRGIDSAVTAFRTLQERFPEDCPVSTPAPDRRPPNFVPLTLHKLWRDLSQLGLFTEGSLRAFAAQMVDSCLPLTVELAFELESLVAKGGREDSSLPTGRWASIVRYALNTALFQPMPASKLGNAEVVLRVYNPETLREPENGRDLLASLVACVESGSERNYVPSHGNLVFLDFQCLMEIEHRTTDVELTSHLVPPGHSQPAPPTPPSFKATELPRPGPDEPIAICGRALPTIAYFGSVSPAIPTPRFLQLVRAQASKTVRYHWRDGGTVTSLASSRRHENALLAIERDALALPEGWQMRWILRVNGKVRAVLHKL</sequence>
<reference evidence="2 3" key="1">
    <citation type="submission" date="2015-12" db="EMBL/GenBank/DDBJ databases">
        <title>Diversity of Burkholderia near neighbor genomes.</title>
        <authorList>
            <person name="Sahl J."/>
            <person name="Wagner D."/>
            <person name="Keim P."/>
        </authorList>
    </citation>
    <scope>NUCLEOTIDE SEQUENCE [LARGE SCALE GENOMIC DNA]</scope>
    <source>
        <strain evidence="2 3">MSMB1184WGS</strain>
    </source>
</reference>
<dbReference type="NCBIfam" id="NF041810">
    <property type="entry name" value="Avs1b"/>
    <property type="match status" value="1"/>
</dbReference>
<evidence type="ECO:0008006" key="4">
    <source>
        <dbReference type="Google" id="ProtNLM"/>
    </source>
</evidence>
<dbReference type="SUPFAM" id="SSF52540">
    <property type="entry name" value="P-loop containing nucleoside triphosphate hydrolases"/>
    <property type="match status" value="1"/>
</dbReference>
<evidence type="ECO:0000313" key="2">
    <source>
        <dbReference type="EMBL" id="AOK18692.1"/>
    </source>
</evidence>
<dbReference type="RefSeq" id="WP_069270851.1">
    <property type="nucleotide sequence ID" value="NZ_CP013444.1"/>
</dbReference>
<dbReference type="Gene3D" id="2.40.10.120">
    <property type="match status" value="1"/>
</dbReference>
<proteinExistence type="predicted"/>
<dbReference type="InterPro" id="IPR027417">
    <property type="entry name" value="P-loop_NTPase"/>
</dbReference>
<evidence type="ECO:0000313" key="3">
    <source>
        <dbReference type="Proteomes" id="UP000094776"/>
    </source>
</evidence>
<dbReference type="Pfam" id="PF13365">
    <property type="entry name" value="Trypsin_2"/>
    <property type="match status" value="1"/>
</dbReference>
<accession>A0A1B4PXL7</accession>
<dbReference type="InterPro" id="IPR009003">
    <property type="entry name" value="Peptidase_S1_PA"/>
</dbReference>
<gene>
    <name evidence="2" type="ORF">WT26_22010</name>
</gene>
<organism evidence="2 3">
    <name type="scientific">Burkholderia cepacia</name>
    <name type="common">Pseudomonas cepacia</name>
    <dbReference type="NCBI Taxonomy" id="292"/>
    <lineage>
        <taxon>Bacteria</taxon>
        <taxon>Pseudomonadati</taxon>
        <taxon>Pseudomonadota</taxon>
        <taxon>Betaproteobacteria</taxon>
        <taxon>Burkholderiales</taxon>
        <taxon>Burkholderiaceae</taxon>
        <taxon>Burkholderia</taxon>
        <taxon>Burkholderia cepacia complex</taxon>
    </lineage>
</organism>
<dbReference type="EMBL" id="CP013444">
    <property type="protein sequence ID" value="AOK18692.1"/>
    <property type="molecule type" value="Genomic_DNA"/>
</dbReference>